<dbReference type="InParanoid" id="A0A067P2H0"/>
<evidence type="ECO:0000259" key="3">
    <source>
        <dbReference type="PROSITE" id="PS01031"/>
    </source>
</evidence>
<feature type="compositionally biased region" description="Basic residues" evidence="2">
    <location>
        <begin position="1"/>
        <end position="11"/>
    </location>
</feature>
<dbReference type="EMBL" id="KL198006">
    <property type="protein sequence ID" value="KDQ30071.1"/>
    <property type="molecule type" value="Genomic_DNA"/>
</dbReference>
<feature type="region of interest" description="Disordered" evidence="2">
    <location>
        <begin position="1"/>
        <end position="31"/>
    </location>
</feature>
<dbReference type="Gene3D" id="2.60.40.790">
    <property type="match status" value="1"/>
</dbReference>
<comment type="similarity">
    <text evidence="1">Belongs to the small heat shock protein (HSP20) family.</text>
</comment>
<gene>
    <name evidence="4" type="ORF">PLEOSDRAFT_154780</name>
</gene>
<dbReference type="PROSITE" id="PS01031">
    <property type="entry name" value="SHSP"/>
    <property type="match status" value="1"/>
</dbReference>
<dbReference type="CDD" id="cd06464">
    <property type="entry name" value="ACD_sHsps-like"/>
    <property type="match status" value="1"/>
</dbReference>
<dbReference type="VEuPathDB" id="FungiDB:PLEOSDRAFT_154780"/>
<dbReference type="Proteomes" id="UP000027073">
    <property type="component" value="Unassembled WGS sequence"/>
</dbReference>
<reference evidence="5" key="1">
    <citation type="journal article" date="2014" name="Proc. Natl. Acad. Sci. U.S.A.">
        <title>Extensive sampling of basidiomycete genomes demonstrates inadequacy of the white-rot/brown-rot paradigm for wood decay fungi.</title>
        <authorList>
            <person name="Riley R."/>
            <person name="Salamov A.A."/>
            <person name="Brown D.W."/>
            <person name="Nagy L.G."/>
            <person name="Floudas D."/>
            <person name="Held B.W."/>
            <person name="Levasseur A."/>
            <person name="Lombard V."/>
            <person name="Morin E."/>
            <person name="Otillar R."/>
            <person name="Lindquist E.A."/>
            <person name="Sun H."/>
            <person name="LaButti K.M."/>
            <person name="Schmutz J."/>
            <person name="Jabbour D."/>
            <person name="Luo H."/>
            <person name="Baker S.E."/>
            <person name="Pisabarro A.G."/>
            <person name="Walton J.D."/>
            <person name="Blanchette R.A."/>
            <person name="Henrissat B."/>
            <person name="Martin F."/>
            <person name="Cullen D."/>
            <person name="Hibbett D.S."/>
            <person name="Grigoriev I.V."/>
        </authorList>
    </citation>
    <scope>NUCLEOTIDE SEQUENCE [LARGE SCALE GENOMIC DNA]</scope>
    <source>
        <strain evidence="5">PC15</strain>
    </source>
</reference>
<protein>
    <recommendedName>
        <fullName evidence="3">SHSP domain-containing protein</fullName>
    </recommendedName>
</protein>
<dbReference type="HOGENOM" id="CLU_1027191_0_0_1"/>
<evidence type="ECO:0000256" key="2">
    <source>
        <dbReference type="SAM" id="MobiDB-lite"/>
    </source>
</evidence>
<name>A0A067P2H0_PLEO1</name>
<evidence type="ECO:0000256" key="1">
    <source>
        <dbReference type="PROSITE-ProRule" id="PRU00285"/>
    </source>
</evidence>
<dbReference type="InterPro" id="IPR008978">
    <property type="entry name" value="HSP20-like_chaperone"/>
</dbReference>
<feature type="compositionally biased region" description="Acidic residues" evidence="2">
    <location>
        <begin position="22"/>
        <end position="31"/>
    </location>
</feature>
<dbReference type="InterPro" id="IPR002068">
    <property type="entry name" value="A-crystallin/Hsp20_dom"/>
</dbReference>
<accession>A0A067P2H0</accession>
<feature type="region of interest" description="Disordered" evidence="2">
    <location>
        <begin position="144"/>
        <end position="168"/>
    </location>
</feature>
<dbReference type="SUPFAM" id="SSF49764">
    <property type="entry name" value="HSP20-like chaperones"/>
    <property type="match status" value="1"/>
</dbReference>
<dbReference type="AlphaFoldDB" id="A0A067P2H0"/>
<evidence type="ECO:0000313" key="5">
    <source>
        <dbReference type="Proteomes" id="UP000027073"/>
    </source>
</evidence>
<sequence length="271" mass="30221">MFHTHFRNGCRRRSDIQQASATEDEEDDDELLNMPVLNPPICQLFSDSDDEMLDLEISNSGLMLSPRHNALTTAQIDQLDDELLDMPVLNINTVLASPTPTATAASHIVELDDDQIDELDDDQIDELDDELMSLPVSNANVHLSPLPRPPQSCQATLPAPGTPRLRHHSGEEDDVIDIELPGFSPEEVRLRYKDGLLQLSTKNAKKCNEPGLSRRYAWEIQVTQRPKQIVCGMEKGLLRLILPRGDSAPELSHSPVEGLMPIEVSISSEFF</sequence>
<feature type="domain" description="SHSP" evidence="3">
    <location>
        <begin position="156"/>
        <end position="265"/>
    </location>
</feature>
<evidence type="ECO:0000313" key="4">
    <source>
        <dbReference type="EMBL" id="KDQ30071.1"/>
    </source>
</evidence>
<proteinExistence type="inferred from homology"/>
<organism evidence="4 5">
    <name type="scientific">Pleurotus ostreatus (strain PC15)</name>
    <name type="common">Oyster mushroom</name>
    <dbReference type="NCBI Taxonomy" id="1137138"/>
    <lineage>
        <taxon>Eukaryota</taxon>
        <taxon>Fungi</taxon>
        <taxon>Dikarya</taxon>
        <taxon>Basidiomycota</taxon>
        <taxon>Agaricomycotina</taxon>
        <taxon>Agaricomycetes</taxon>
        <taxon>Agaricomycetidae</taxon>
        <taxon>Agaricales</taxon>
        <taxon>Pleurotineae</taxon>
        <taxon>Pleurotaceae</taxon>
        <taxon>Pleurotus</taxon>
    </lineage>
</organism>